<proteinExistence type="predicted"/>
<dbReference type="Pfam" id="PF04564">
    <property type="entry name" value="U-box"/>
    <property type="match status" value="1"/>
</dbReference>
<feature type="region of interest" description="Disordered" evidence="1">
    <location>
        <begin position="38"/>
        <end position="113"/>
    </location>
</feature>
<evidence type="ECO:0000313" key="3">
    <source>
        <dbReference type="EMBL" id="CAB9504388.1"/>
    </source>
</evidence>
<feature type="compositionally biased region" description="Low complexity" evidence="1">
    <location>
        <begin position="100"/>
        <end position="110"/>
    </location>
</feature>
<dbReference type="PANTHER" id="PTHR46573:SF1">
    <property type="entry name" value="WD REPEAT, SAM AND U-BOX DOMAIN-CONTAINING PROTEIN 1"/>
    <property type="match status" value="1"/>
</dbReference>
<sequence>MGYRRSLPYLDLWLGGGALVTSVGGVDRHGRQLIIGRSNGAFGSAPTVRKRLRRSTSEDQTSTDTEENQQPAKRPKKDAADDLAKVLQNRPSQSKDQTGQQNQQQAANNAPRSLQADDLICPISLELPWEPVMAEDGRVYERECIEDHIKNNPWDLRSPITRARMGTRLLPAIQHRNTIETLVESGAIEEELADIVCGTKKKKRKREWKIVGGG</sequence>
<dbReference type="GO" id="GO:0016567">
    <property type="term" value="P:protein ubiquitination"/>
    <property type="evidence" value="ECO:0007669"/>
    <property type="project" value="InterPro"/>
</dbReference>
<dbReference type="InterPro" id="IPR052085">
    <property type="entry name" value="WD-SAM-U-box"/>
</dbReference>
<dbReference type="Gene3D" id="3.30.40.10">
    <property type="entry name" value="Zinc/RING finger domain, C3HC4 (zinc finger)"/>
    <property type="match status" value="1"/>
</dbReference>
<evidence type="ECO:0000259" key="2">
    <source>
        <dbReference type="PROSITE" id="PS51698"/>
    </source>
</evidence>
<organism evidence="3 4">
    <name type="scientific">Seminavis robusta</name>
    <dbReference type="NCBI Taxonomy" id="568900"/>
    <lineage>
        <taxon>Eukaryota</taxon>
        <taxon>Sar</taxon>
        <taxon>Stramenopiles</taxon>
        <taxon>Ochrophyta</taxon>
        <taxon>Bacillariophyta</taxon>
        <taxon>Bacillariophyceae</taxon>
        <taxon>Bacillariophycidae</taxon>
        <taxon>Naviculales</taxon>
        <taxon>Naviculaceae</taxon>
        <taxon>Seminavis</taxon>
    </lineage>
</organism>
<dbReference type="PANTHER" id="PTHR46573">
    <property type="entry name" value="WD REPEAT, SAM AND U-BOX DOMAIN-CONTAINING PROTEIN 1"/>
    <property type="match status" value="1"/>
</dbReference>
<feature type="domain" description="U-box" evidence="2">
    <location>
        <begin position="114"/>
        <end position="189"/>
    </location>
</feature>
<protein>
    <recommendedName>
        <fullName evidence="2">U-box domain-containing protein</fullName>
    </recommendedName>
</protein>
<accession>A0A9N8HBU0</accession>
<dbReference type="AlphaFoldDB" id="A0A9N8HBU0"/>
<feature type="compositionally biased region" description="Polar residues" evidence="1">
    <location>
        <begin position="89"/>
        <end position="99"/>
    </location>
</feature>
<dbReference type="SMART" id="SM00504">
    <property type="entry name" value="Ubox"/>
    <property type="match status" value="1"/>
</dbReference>
<dbReference type="GO" id="GO:0004842">
    <property type="term" value="F:ubiquitin-protein transferase activity"/>
    <property type="evidence" value="ECO:0007669"/>
    <property type="project" value="InterPro"/>
</dbReference>
<evidence type="ECO:0000256" key="1">
    <source>
        <dbReference type="SAM" id="MobiDB-lite"/>
    </source>
</evidence>
<reference evidence="3" key="1">
    <citation type="submission" date="2020-06" db="EMBL/GenBank/DDBJ databases">
        <authorList>
            <consortium name="Plant Systems Biology data submission"/>
        </authorList>
    </citation>
    <scope>NUCLEOTIDE SEQUENCE</scope>
    <source>
        <strain evidence="3">D6</strain>
    </source>
</reference>
<dbReference type="SUPFAM" id="SSF57850">
    <property type="entry name" value="RING/U-box"/>
    <property type="match status" value="1"/>
</dbReference>
<dbReference type="EMBL" id="CAICTM010000194">
    <property type="protein sequence ID" value="CAB9504388.1"/>
    <property type="molecule type" value="Genomic_DNA"/>
</dbReference>
<dbReference type="InterPro" id="IPR003613">
    <property type="entry name" value="Ubox_domain"/>
</dbReference>
<dbReference type="Proteomes" id="UP001153069">
    <property type="component" value="Unassembled WGS sequence"/>
</dbReference>
<evidence type="ECO:0000313" key="4">
    <source>
        <dbReference type="Proteomes" id="UP001153069"/>
    </source>
</evidence>
<dbReference type="PROSITE" id="PS51698">
    <property type="entry name" value="U_BOX"/>
    <property type="match status" value="1"/>
</dbReference>
<comment type="caution">
    <text evidence="3">The sequence shown here is derived from an EMBL/GenBank/DDBJ whole genome shotgun (WGS) entry which is preliminary data.</text>
</comment>
<keyword evidence="4" id="KW-1185">Reference proteome</keyword>
<dbReference type="InterPro" id="IPR013083">
    <property type="entry name" value="Znf_RING/FYVE/PHD"/>
</dbReference>
<gene>
    <name evidence="3" type="ORF">SEMRO_195_G083280.1</name>
</gene>
<name>A0A9N8HBU0_9STRA</name>
<dbReference type="OrthoDB" id="1262810at2759"/>